<name>A0AC35TQ54_9BILA</name>
<dbReference type="Proteomes" id="UP000095286">
    <property type="component" value="Unplaced"/>
</dbReference>
<evidence type="ECO:0000313" key="1">
    <source>
        <dbReference type="Proteomes" id="UP000095286"/>
    </source>
</evidence>
<reference evidence="2" key="1">
    <citation type="submission" date="2016-11" db="UniProtKB">
        <authorList>
            <consortium name="WormBaseParasite"/>
        </authorList>
    </citation>
    <scope>IDENTIFICATION</scope>
    <source>
        <strain evidence="2">KR3021</strain>
    </source>
</reference>
<sequence length="1287" mass="141396">MDFTSKESPSFTISVPLHHTQIAHDFSDHDTCMTGPIISSASNTLARGFSMSNYKDNTNSAFRHDLNNPANCQAPSGTYILPNYEQQLQNNLSASLSNLAISGNTFDYGSLTKQGMLATDPPLPDTICPYPPHDVSRITVQEIKQPNQPRLPFPREITIERQMAQSAFISWQAPSDHAASVLQYHVCVDGTVRTIVPPTYECKALIEGLNLEKSTNISVRAITDAGHSMDAACTMTIGNEATVAVQHLRVYNLTPISCCVSWYPSNSNAEHILLLNGIKVGACPSAVFQVQLHGLLPATIYRVSVRTKHPKAVLEQRPVERCLDFKTLPKIGLPDPPSKVALELGPQPGYILLSWTPVTNQPKPPSRAAVHSYLVYADGKNIAEVITPNADHILLNIGEFQDGIPIHITVRTRTKEGAVSADSNIIRVPRNIGNLTQSQHQQLLASTLNLGGSVPYLEPSQYNYTGGTHPIIDTSTYQNLANQAALLSTTSLPTSLIQHQAPGTGTLLRFTEPTTPANIHQPSHQLYTSYPGTAPPLYSQDMTTLNQQQYPSLIHNHSHNLGAAGRSQSSGLLTTMTPGIQQPILPQSYYQTTTNGPPPSARQRVLKHQNTAPLNYFANTLTKGGALSGGSHLQTEYPSSSTQYYTFHPDGLYKEVAGPDEKPSVLEMENNYLLKHQSQQIRNVGSKFYYPDTRSKVDYYARNDGVGIPYTSNYGYGTIDRKVVAGGIRGPQNSQLARVRSEEQLGGTTRSEPDLRPTVMAGNPIEEEDIFPGTAFPTERNCRWFVALYDFNHHMSPNPNAVNEELSFKKHQLIKVYGEADGDGFYHGQINRRCGLVPGNMVIEIAKSDIFSDGRGVQQAVLPDPSVRRMRWGSIKSRSYDHAGDRRRAGASLPPISRSHIGNEDYYGSSLERAGAPLQKRSLNEEVYGRRYYDGRVPPTEEVPYQAGYRYGTGTSQRPQQPPPHFGQGGRDYSSEFRRDGAVYDRSMDVRQSRPDYSGRRGRGSASYDKYEYDRELDSYEDSFGPKNAPPPQQQIIGRGRYDDRGSKHSMDQQQMPYSEDGRYGAKFGSKFDKVKRMYAKFDYDTRHLSPNSDAIQVELSFKQGDIITVMGDVDEDGFYYGELNNVRGLVPSNFLSETMGNALAPPNMGQQKAQEQQQQMIDQGQQPRVKGVAFSESTQMPTMERTISNGSTAPPIGIAGIANAASAARKAAPARQTSQTQVTTKPTTMNGSASAVRSSSKGPPTSSKVPSKKGSESIKNGTSNGGASSRKISQGAKKVETSSKKK</sequence>
<accession>A0AC35TQ54</accession>
<organism evidence="1 2">
    <name type="scientific">Rhabditophanes sp. KR3021</name>
    <dbReference type="NCBI Taxonomy" id="114890"/>
    <lineage>
        <taxon>Eukaryota</taxon>
        <taxon>Metazoa</taxon>
        <taxon>Ecdysozoa</taxon>
        <taxon>Nematoda</taxon>
        <taxon>Chromadorea</taxon>
        <taxon>Rhabditida</taxon>
        <taxon>Tylenchina</taxon>
        <taxon>Panagrolaimomorpha</taxon>
        <taxon>Strongyloidoidea</taxon>
        <taxon>Alloionematidae</taxon>
        <taxon>Rhabditophanes</taxon>
    </lineage>
</organism>
<protein>
    <submittedName>
        <fullName evidence="2">Fibronectin type-III domain-containing protein</fullName>
    </submittedName>
</protein>
<evidence type="ECO:0000313" key="2">
    <source>
        <dbReference type="WBParaSite" id="RSKR_0000318100.1"/>
    </source>
</evidence>
<dbReference type="WBParaSite" id="RSKR_0000318100.1">
    <property type="protein sequence ID" value="RSKR_0000318100.1"/>
    <property type="gene ID" value="RSKR_0000318100"/>
</dbReference>
<proteinExistence type="predicted"/>